<comment type="catalytic activity">
    <reaction evidence="3">
        <text>(R)-glycerate + NADP(+) = 3-hydroxypyruvate + NADPH + H(+)</text>
        <dbReference type="Rhea" id="RHEA:18657"/>
        <dbReference type="ChEBI" id="CHEBI:15378"/>
        <dbReference type="ChEBI" id="CHEBI:16659"/>
        <dbReference type="ChEBI" id="CHEBI:17180"/>
        <dbReference type="ChEBI" id="CHEBI:57783"/>
        <dbReference type="ChEBI" id="CHEBI:58349"/>
        <dbReference type="EC" id="1.1.1.81"/>
    </reaction>
</comment>
<dbReference type="Pfam" id="PF02826">
    <property type="entry name" value="2-Hacid_dh_C"/>
    <property type="match status" value="1"/>
</dbReference>
<dbReference type="Proteomes" id="UP000216207">
    <property type="component" value="Unassembled WGS sequence"/>
</dbReference>
<keyword evidence="1 9" id="KW-0560">Oxidoreductase</keyword>
<dbReference type="GO" id="GO:0120509">
    <property type="term" value="F:hydroxypyruvate reductase (NADPH) activity"/>
    <property type="evidence" value="ECO:0007669"/>
    <property type="project" value="RHEA"/>
</dbReference>
<dbReference type="RefSeq" id="WP_011244956.1">
    <property type="nucleotide sequence ID" value="NZ_BOQQ01000013.1"/>
</dbReference>
<dbReference type="EMBL" id="NPCC01000044">
    <property type="protein sequence ID" value="PAE86935.1"/>
    <property type="molecule type" value="Genomic_DNA"/>
</dbReference>
<dbReference type="AlphaFoldDB" id="A0A268NV61"/>
<dbReference type="CDD" id="cd05301">
    <property type="entry name" value="GDH"/>
    <property type="match status" value="1"/>
</dbReference>
<gene>
    <name evidence="12" type="ORF">CHH72_20810</name>
</gene>
<name>A0A268NV61_SHOCL</name>
<evidence type="ECO:0000256" key="2">
    <source>
        <dbReference type="ARBA" id="ARBA00051801"/>
    </source>
</evidence>
<evidence type="ECO:0000256" key="8">
    <source>
        <dbReference type="ARBA" id="ARBA00073362"/>
    </source>
</evidence>
<dbReference type="Pfam" id="PF00389">
    <property type="entry name" value="2-Hacid_dh"/>
    <property type="match status" value="1"/>
</dbReference>
<comment type="caution">
    <text evidence="12">The sequence shown here is derived from an EMBL/GenBank/DDBJ whole genome shotgun (WGS) entry which is preliminary data.</text>
</comment>
<dbReference type="OMA" id="GRFGFNM"/>
<dbReference type="GO" id="GO:0051287">
    <property type="term" value="F:NAD binding"/>
    <property type="evidence" value="ECO:0007669"/>
    <property type="project" value="InterPro"/>
</dbReference>
<comment type="catalytic activity">
    <reaction evidence="4">
        <text>glycolate + NADP(+) = glyoxylate + NADPH + H(+)</text>
        <dbReference type="Rhea" id="RHEA:10992"/>
        <dbReference type="ChEBI" id="CHEBI:15378"/>
        <dbReference type="ChEBI" id="CHEBI:29805"/>
        <dbReference type="ChEBI" id="CHEBI:36655"/>
        <dbReference type="ChEBI" id="CHEBI:57783"/>
        <dbReference type="ChEBI" id="CHEBI:58349"/>
        <dbReference type="EC" id="1.1.1.79"/>
    </reaction>
</comment>
<dbReference type="EC" id="1.1.1.79" evidence="6"/>
<dbReference type="PANTHER" id="PTHR10996:SF283">
    <property type="entry name" value="GLYOXYLATE_HYDROXYPYRUVATE REDUCTASE B"/>
    <property type="match status" value="1"/>
</dbReference>
<dbReference type="InterPro" id="IPR050223">
    <property type="entry name" value="D-isomer_2-hydroxyacid_DH"/>
</dbReference>
<dbReference type="EC" id="1.1.1.81" evidence="7"/>
<dbReference type="InterPro" id="IPR006140">
    <property type="entry name" value="D-isomer_DH_NAD-bd"/>
</dbReference>
<dbReference type="SUPFAM" id="SSF51735">
    <property type="entry name" value="NAD(P)-binding Rossmann-fold domains"/>
    <property type="match status" value="1"/>
</dbReference>
<feature type="domain" description="D-isomer specific 2-hydroxyacid dehydrogenase NAD-binding" evidence="11">
    <location>
        <begin position="109"/>
        <end position="289"/>
    </location>
</feature>
<evidence type="ECO:0000313" key="12">
    <source>
        <dbReference type="EMBL" id="PAE86935.1"/>
    </source>
</evidence>
<dbReference type="GO" id="GO:0008465">
    <property type="term" value="F:hydroxypyruvate reductase (NADH) activity"/>
    <property type="evidence" value="ECO:0007669"/>
    <property type="project" value="RHEA"/>
</dbReference>
<evidence type="ECO:0000256" key="6">
    <source>
        <dbReference type="ARBA" id="ARBA00066661"/>
    </source>
</evidence>
<dbReference type="GO" id="GO:0030267">
    <property type="term" value="F:glyoxylate reductase (NADPH) activity"/>
    <property type="evidence" value="ECO:0007669"/>
    <property type="project" value="UniProtKB-EC"/>
</dbReference>
<evidence type="ECO:0000256" key="9">
    <source>
        <dbReference type="RuleBase" id="RU003719"/>
    </source>
</evidence>
<comment type="catalytic activity">
    <reaction evidence="2">
        <text>(R)-glycerate + NAD(+) = 3-hydroxypyruvate + NADH + H(+)</text>
        <dbReference type="Rhea" id="RHEA:17905"/>
        <dbReference type="ChEBI" id="CHEBI:15378"/>
        <dbReference type="ChEBI" id="CHEBI:16659"/>
        <dbReference type="ChEBI" id="CHEBI:17180"/>
        <dbReference type="ChEBI" id="CHEBI:57540"/>
        <dbReference type="ChEBI" id="CHEBI:57945"/>
        <dbReference type="EC" id="1.1.1.81"/>
    </reaction>
</comment>
<organism evidence="12 13">
    <name type="scientific">Shouchella clausii</name>
    <name type="common">Alkalihalobacillus clausii</name>
    <dbReference type="NCBI Taxonomy" id="79880"/>
    <lineage>
        <taxon>Bacteria</taxon>
        <taxon>Bacillati</taxon>
        <taxon>Bacillota</taxon>
        <taxon>Bacilli</taxon>
        <taxon>Bacillales</taxon>
        <taxon>Bacillaceae</taxon>
        <taxon>Shouchella</taxon>
    </lineage>
</organism>
<comment type="similarity">
    <text evidence="5">Belongs to the D-isomer specific 2-hydroxyacid dehydrogenase family. GhrB subfamily.</text>
</comment>
<dbReference type="InterPro" id="IPR029753">
    <property type="entry name" value="D-isomer_DH_CS"/>
</dbReference>
<dbReference type="InterPro" id="IPR006139">
    <property type="entry name" value="D-isomer_2_OHA_DH_cat_dom"/>
</dbReference>
<evidence type="ECO:0000256" key="4">
    <source>
        <dbReference type="ARBA" id="ARBA00052769"/>
    </source>
</evidence>
<feature type="domain" description="D-isomer specific 2-hydroxyacid dehydrogenase catalytic" evidence="10">
    <location>
        <begin position="7"/>
        <end position="319"/>
    </location>
</feature>
<dbReference type="Gene3D" id="3.40.50.720">
    <property type="entry name" value="NAD(P)-binding Rossmann-like Domain"/>
    <property type="match status" value="2"/>
</dbReference>
<evidence type="ECO:0000259" key="11">
    <source>
        <dbReference type="Pfam" id="PF02826"/>
    </source>
</evidence>
<evidence type="ECO:0000259" key="10">
    <source>
        <dbReference type="Pfam" id="PF00389"/>
    </source>
</evidence>
<dbReference type="InterPro" id="IPR029752">
    <property type="entry name" value="D-isomer_DH_CS1"/>
</dbReference>
<proteinExistence type="inferred from homology"/>
<dbReference type="SUPFAM" id="SSF52283">
    <property type="entry name" value="Formate/glycerate dehydrogenase catalytic domain-like"/>
    <property type="match status" value="1"/>
</dbReference>
<evidence type="ECO:0000313" key="13">
    <source>
        <dbReference type="Proteomes" id="UP000216207"/>
    </source>
</evidence>
<dbReference type="FunFam" id="3.40.50.720:FF:000026">
    <property type="entry name" value="Glyoxylate/hydroxypyruvate reductase B"/>
    <property type="match status" value="1"/>
</dbReference>
<sequence length="321" mass="34722">MSKPTVFLARSLPDAALNHISQFCHLRIWDESKPLTREALAHELADVDGAMLTGIGADTELVKHASKLKVISTATVGYDGFDVAGLAEQNIYVTNTPYVLDETVADLLFGLILSGARRIAPLHEQVKAGNWTKQTTAQSLYGQDVYNQTLGIVGMGRIGEKIVHRAKEGFGMKILYHNRSSRPEVEKKYGAKKVELHELLEQADVVVIMVPLTEATKHLIGKEELSKMKETAILVNGARGAVIDEAALIEALKQKTIFGAALDVFEVEPLPPGHPLLELDNVTLTPHIGSATAATREAMALRAAENLVAGALGQKPRDALS</sequence>
<evidence type="ECO:0000256" key="7">
    <source>
        <dbReference type="ARBA" id="ARBA00066674"/>
    </source>
</evidence>
<keyword evidence="12" id="KW-0670">Pyruvate</keyword>
<evidence type="ECO:0000256" key="5">
    <source>
        <dbReference type="ARBA" id="ARBA00061278"/>
    </source>
</evidence>
<protein>
    <recommendedName>
        <fullName evidence="8">Glyoxylate/hydroxypyruvate reductase B</fullName>
        <ecNumber evidence="6">1.1.1.79</ecNumber>
        <ecNumber evidence="7">1.1.1.81</ecNumber>
    </recommendedName>
</protein>
<dbReference type="PROSITE" id="PS00065">
    <property type="entry name" value="D_2_HYDROXYACID_DH_1"/>
    <property type="match status" value="1"/>
</dbReference>
<evidence type="ECO:0000256" key="1">
    <source>
        <dbReference type="ARBA" id="ARBA00023002"/>
    </source>
</evidence>
<dbReference type="GO" id="GO:0005829">
    <property type="term" value="C:cytosol"/>
    <property type="evidence" value="ECO:0007669"/>
    <property type="project" value="TreeGrafter"/>
</dbReference>
<reference evidence="12 13" key="1">
    <citation type="submission" date="2017-07" db="EMBL/GenBank/DDBJ databases">
        <title>Isolation and whole genome analysis of endospore-forming bacteria from heroin.</title>
        <authorList>
            <person name="Kalinowski J."/>
            <person name="Ahrens B."/>
            <person name="Al-Dilaimi A."/>
            <person name="Winkler A."/>
            <person name="Wibberg D."/>
            <person name="Schleenbecker U."/>
            <person name="Ruckert C."/>
            <person name="Wolfel R."/>
            <person name="Grass G."/>
        </authorList>
    </citation>
    <scope>NUCLEOTIDE SEQUENCE [LARGE SCALE GENOMIC DNA]</scope>
    <source>
        <strain evidence="12 13">7539</strain>
    </source>
</reference>
<dbReference type="InterPro" id="IPR036291">
    <property type="entry name" value="NAD(P)-bd_dom_sf"/>
</dbReference>
<dbReference type="PROSITE" id="PS00671">
    <property type="entry name" value="D_2_HYDROXYACID_DH_3"/>
    <property type="match status" value="1"/>
</dbReference>
<evidence type="ECO:0000256" key="3">
    <source>
        <dbReference type="ARBA" id="ARBA00052239"/>
    </source>
</evidence>
<accession>A0A268NV61</accession>
<dbReference type="PANTHER" id="PTHR10996">
    <property type="entry name" value="2-HYDROXYACID DEHYDROGENASE-RELATED"/>
    <property type="match status" value="1"/>
</dbReference>